<comment type="caution">
    <text evidence="2">The sequence shown here is derived from an EMBL/GenBank/DDBJ whole genome shotgun (WGS) entry which is preliminary data.</text>
</comment>
<gene>
    <name evidence="2" type="ORF">GYA55_12760</name>
</gene>
<dbReference type="PANTHER" id="PTHR13696">
    <property type="entry name" value="P-LOOP CONTAINING NUCLEOSIDE TRIPHOSPHATE HYDROLASE"/>
    <property type="match status" value="1"/>
</dbReference>
<dbReference type="InterPro" id="IPR025669">
    <property type="entry name" value="AAA_dom"/>
</dbReference>
<dbReference type="EMBL" id="JAAZON010000586">
    <property type="protein sequence ID" value="NMC64026.1"/>
    <property type="molecule type" value="Genomic_DNA"/>
</dbReference>
<evidence type="ECO:0000259" key="1">
    <source>
        <dbReference type="Pfam" id="PF13614"/>
    </source>
</evidence>
<dbReference type="PANTHER" id="PTHR13696:SF99">
    <property type="entry name" value="COBYRINIC ACID AC-DIAMIDE SYNTHASE"/>
    <property type="match status" value="1"/>
</dbReference>
<reference evidence="2 3" key="1">
    <citation type="journal article" date="2020" name="Biotechnol. Biofuels">
        <title>New insights from the biogas microbiome by comprehensive genome-resolved metagenomics of nearly 1600 species originating from multiple anaerobic digesters.</title>
        <authorList>
            <person name="Campanaro S."/>
            <person name="Treu L."/>
            <person name="Rodriguez-R L.M."/>
            <person name="Kovalovszki A."/>
            <person name="Ziels R.M."/>
            <person name="Maus I."/>
            <person name="Zhu X."/>
            <person name="Kougias P.G."/>
            <person name="Basile A."/>
            <person name="Luo G."/>
            <person name="Schluter A."/>
            <person name="Konstantinidis K.T."/>
            <person name="Angelidaki I."/>
        </authorList>
    </citation>
    <scope>NUCLEOTIDE SEQUENCE [LARGE SCALE GENOMIC DNA]</scope>
    <source>
        <strain evidence="2">AS27yjCOA_65</strain>
    </source>
</reference>
<dbReference type="SUPFAM" id="SSF52540">
    <property type="entry name" value="P-loop containing nucleoside triphosphate hydrolases"/>
    <property type="match status" value="1"/>
</dbReference>
<dbReference type="PIRSF" id="PIRSF009320">
    <property type="entry name" value="Nuc_binding_HP_1000"/>
    <property type="match status" value="1"/>
</dbReference>
<sequence>MGLLIGVVNQKGGVGKTTTSVNLGAAFSELGKKVLLIDMDAQANLSTHLGLTKKEDAENDENLTQFTMYDVLKGTKKIEEIIINRSNNLDVAPSSLFLSAADLELGGVVGRELILRRALKDIKENYDVILIDCPPALGLLSLNVLAAIDKVIIPVQSEYLALHGVRQLLDTIDQVRNIYNPSLIVGGVLICLHDNRKRLARAVSDTVRSYFGDLVFKTVIRTNVALAEAPAGGQTIYEYARKSTGAEDYSELAREILNG</sequence>
<dbReference type="FunFam" id="3.40.50.300:FF:000285">
    <property type="entry name" value="Sporulation initiation inhibitor Soj"/>
    <property type="match status" value="1"/>
</dbReference>
<dbReference type="InterPro" id="IPR027417">
    <property type="entry name" value="P-loop_NTPase"/>
</dbReference>
<dbReference type="Proteomes" id="UP000524246">
    <property type="component" value="Unassembled WGS sequence"/>
</dbReference>
<dbReference type="Pfam" id="PF13614">
    <property type="entry name" value="AAA_31"/>
    <property type="match status" value="1"/>
</dbReference>
<dbReference type="AlphaFoldDB" id="A0A7X9FTG8"/>
<accession>A0A7X9FTG8</accession>
<proteinExistence type="predicted"/>
<organism evidence="2 3">
    <name type="scientific">SAR324 cluster bacterium</name>
    <dbReference type="NCBI Taxonomy" id="2024889"/>
    <lineage>
        <taxon>Bacteria</taxon>
        <taxon>Deltaproteobacteria</taxon>
        <taxon>SAR324 cluster</taxon>
    </lineage>
</organism>
<dbReference type="InterPro" id="IPR050678">
    <property type="entry name" value="DNA_Partitioning_ATPase"/>
</dbReference>
<protein>
    <submittedName>
        <fullName evidence="2">ParA family protein</fullName>
    </submittedName>
</protein>
<evidence type="ECO:0000313" key="3">
    <source>
        <dbReference type="Proteomes" id="UP000524246"/>
    </source>
</evidence>
<dbReference type="CDD" id="cd02042">
    <property type="entry name" value="ParAB_family"/>
    <property type="match status" value="1"/>
</dbReference>
<dbReference type="Gene3D" id="3.40.50.300">
    <property type="entry name" value="P-loop containing nucleotide triphosphate hydrolases"/>
    <property type="match status" value="1"/>
</dbReference>
<evidence type="ECO:0000313" key="2">
    <source>
        <dbReference type="EMBL" id="NMC64026.1"/>
    </source>
</evidence>
<name>A0A7X9FTG8_9DELT</name>
<feature type="domain" description="AAA" evidence="1">
    <location>
        <begin position="4"/>
        <end position="183"/>
    </location>
</feature>